<dbReference type="Proteomes" id="UP000655287">
    <property type="component" value="Unassembled WGS sequence"/>
</dbReference>
<gene>
    <name evidence="1" type="ORF">Sru01_33620</name>
</gene>
<comment type="caution">
    <text evidence="1">The sequence shown here is derived from an EMBL/GenBank/DDBJ whole genome shotgun (WGS) entry which is preliminary data.</text>
</comment>
<evidence type="ECO:0008006" key="3">
    <source>
        <dbReference type="Google" id="ProtNLM"/>
    </source>
</evidence>
<dbReference type="RefSeq" id="WP_203985834.1">
    <property type="nucleotide sequence ID" value="NZ_BOOU01000048.1"/>
</dbReference>
<dbReference type="AlphaFoldDB" id="A0A919R707"/>
<evidence type="ECO:0000313" key="2">
    <source>
        <dbReference type="Proteomes" id="UP000655287"/>
    </source>
</evidence>
<sequence>MRDDRPDEAAHDVRAAGHRVEALIEELGALADPVARARAEELVRLLVGLYGAALDRVMRAVVECEAAEVLRRLTADETVAGLLVVHDLHPLGTADRVRAALRDAGERLNLAAGDLELLEATEDAVRVRLAGGHGCAARALTDAVREAVRAAAPEAAAVEVEAGTAPPLLQIGLRAPARTPGEAVR</sequence>
<dbReference type="EMBL" id="BOOU01000048">
    <property type="protein sequence ID" value="GII78380.1"/>
    <property type="molecule type" value="Genomic_DNA"/>
</dbReference>
<organism evidence="1 2">
    <name type="scientific">Sphaerisporangium rufum</name>
    <dbReference type="NCBI Taxonomy" id="1381558"/>
    <lineage>
        <taxon>Bacteria</taxon>
        <taxon>Bacillati</taxon>
        <taxon>Actinomycetota</taxon>
        <taxon>Actinomycetes</taxon>
        <taxon>Streptosporangiales</taxon>
        <taxon>Streptosporangiaceae</taxon>
        <taxon>Sphaerisporangium</taxon>
    </lineage>
</organism>
<proteinExistence type="predicted"/>
<name>A0A919R707_9ACTN</name>
<dbReference type="Gene3D" id="3.30.300.130">
    <property type="entry name" value="Fe-S cluster assembly (FSCA)"/>
    <property type="match status" value="1"/>
</dbReference>
<evidence type="ECO:0000313" key="1">
    <source>
        <dbReference type="EMBL" id="GII78380.1"/>
    </source>
</evidence>
<dbReference type="InterPro" id="IPR034904">
    <property type="entry name" value="FSCA_dom_sf"/>
</dbReference>
<reference evidence="1" key="1">
    <citation type="submission" date="2021-01" db="EMBL/GenBank/DDBJ databases">
        <title>Whole genome shotgun sequence of Sphaerisporangium rufum NBRC 109079.</title>
        <authorList>
            <person name="Komaki H."/>
            <person name="Tamura T."/>
        </authorList>
    </citation>
    <scope>NUCLEOTIDE SEQUENCE</scope>
    <source>
        <strain evidence="1">NBRC 109079</strain>
    </source>
</reference>
<accession>A0A919R707</accession>
<protein>
    <recommendedName>
        <fullName evidence="3">NifU family protein</fullName>
    </recommendedName>
</protein>
<keyword evidence="2" id="KW-1185">Reference proteome</keyword>